<proteinExistence type="predicted"/>
<organism evidence="2 3">
    <name type="scientific">Planococcus koreensis</name>
    <dbReference type="NCBI Taxonomy" id="112331"/>
    <lineage>
        <taxon>Bacteria</taxon>
        <taxon>Bacillati</taxon>
        <taxon>Bacillota</taxon>
        <taxon>Bacilli</taxon>
        <taxon>Bacillales</taxon>
        <taxon>Caryophanaceae</taxon>
        <taxon>Planococcus</taxon>
    </lineage>
</organism>
<dbReference type="RefSeq" id="WP_158290577.1">
    <property type="nucleotide sequence ID" value="NZ_JACHHE010000002.1"/>
</dbReference>
<keyword evidence="3" id="KW-1185">Reference proteome</keyword>
<dbReference type="SUPFAM" id="SSF56281">
    <property type="entry name" value="Metallo-hydrolase/oxidoreductase"/>
    <property type="match status" value="1"/>
</dbReference>
<dbReference type="Gene3D" id="3.60.15.10">
    <property type="entry name" value="Ribonuclease Z/Hydroxyacylglutathione hydrolase-like"/>
    <property type="match status" value="1"/>
</dbReference>
<dbReference type="Proteomes" id="UP000525923">
    <property type="component" value="Unassembled WGS sequence"/>
</dbReference>
<dbReference type="GO" id="GO:0016787">
    <property type="term" value="F:hydrolase activity"/>
    <property type="evidence" value="ECO:0007669"/>
    <property type="project" value="UniProtKB-KW"/>
</dbReference>
<dbReference type="InterPro" id="IPR050662">
    <property type="entry name" value="Sec-metab_biosynth-thioest"/>
</dbReference>
<dbReference type="OrthoDB" id="1491389at2"/>
<protein>
    <submittedName>
        <fullName evidence="2">Glyoxylase-like metal-dependent hydrolase (Beta-lactamase superfamily II)</fullName>
    </submittedName>
</protein>
<evidence type="ECO:0000259" key="1">
    <source>
        <dbReference type="SMART" id="SM00849"/>
    </source>
</evidence>
<gene>
    <name evidence="2" type="ORF">HNQ44_000793</name>
</gene>
<name>A0A7W8CR64_9BACL</name>
<dbReference type="EMBL" id="JACHHE010000002">
    <property type="protein sequence ID" value="MBB5179369.1"/>
    <property type="molecule type" value="Genomic_DNA"/>
</dbReference>
<sequence length="248" mass="29060">MIIFQSSLWQTNSTLIEGREECFLFDPTYFPHEIAQIKKSLPDKKLTVIYTHADWDHIAGFSEFSYGHTIGHHKIRERKDPMEKVRSFDLQWYVARDKELGKLRIDEEIVEETTKSTSDDTLYFLPIPGHTDDMMATFFLERKLVVAGDVLSNLEFPFIFYSSKKYIESLERMKKKIIEHNIHTLIPGHGDPIFDSQPEILKRIEDDLDYLHQLSAGNKEALYRQQPIPPHLIPRHEANIDFIATEIE</sequence>
<dbReference type="InterPro" id="IPR036866">
    <property type="entry name" value="RibonucZ/Hydroxyglut_hydro"/>
</dbReference>
<accession>A0A7W8CR64</accession>
<evidence type="ECO:0000313" key="2">
    <source>
        <dbReference type="EMBL" id="MBB5179369.1"/>
    </source>
</evidence>
<dbReference type="AlphaFoldDB" id="A0A7W8CR64"/>
<dbReference type="SMART" id="SM00849">
    <property type="entry name" value="Lactamase_B"/>
    <property type="match status" value="1"/>
</dbReference>
<evidence type="ECO:0000313" key="3">
    <source>
        <dbReference type="Proteomes" id="UP000525923"/>
    </source>
</evidence>
<dbReference type="PANTHER" id="PTHR23131:SF0">
    <property type="entry name" value="ENDORIBONUCLEASE LACTB2"/>
    <property type="match status" value="1"/>
</dbReference>
<dbReference type="PANTHER" id="PTHR23131">
    <property type="entry name" value="ENDORIBONUCLEASE LACTB2"/>
    <property type="match status" value="1"/>
</dbReference>
<dbReference type="InterPro" id="IPR001279">
    <property type="entry name" value="Metallo-B-lactamas"/>
</dbReference>
<feature type="domain" description="Metallo-beta-lactamase" evidence="1">
    <location>
        <begin position="10"/>
        <end position="189"/>
    </location>
</feature>
<dbReference type="Pfam" id="PF00753">
    <property type="entry name" value="Lactamase_B"/>
    <property type="match status" value="1"/>
</dbReference>
<reference evidence="2 3" key="1">
    <citation type="submission" date="2020-08" db="EMBL/GenBank/DDBJ databases">
        <title>Genomic Encyclopedia of Type Strains, Phase IV (KMG-IV): sequencing the most valuable type-strain genomes for metagenomic binning, comparative biology and taxonomic classification.</title>
        <authorList>
            <person name="Goeker M."/>
        </authorList>
    </citation>
    <scope>NUCLEOTIDE SEQUENCE [LARGE SCALE GENOMIC DNA]</scope>
    <source>
        <strain evidence="2 3">DSM 15895</strain>
    </source>
</reference>
<keyword evidence="2" id="KW-0378">Hydrolase</keyword>
<comment type="caution">
    <text evidence="2">The sequence shown here is derived from an EMBL/GenBank/DDBJ whole genome shotgun (WGS) entry which is preliminary data.</text>
</comment>